<dbReference type="Proteomes" id="UP001055811">
    <property type="component" value="Linkage Group LG03"/>
</dbReference>
<proteinExistence type="predicted"/>
<keyword evidence="2" id="KW-1185">Reference proteome</keyword>
<evidence type="ECO:0000313" key="1">
    <source>
        <dbReference type="EMBL" id="KAI3764144.1"/>
    </source>
</evidence>
<accession>A0ACB9EYW0</accession>
<comment type="caution">
    <text evidence="1">The sequence shown here is derived from an EMBL/GenBank/DDBJ whole genome shotgun (WGS) entry which is preliminary data.</text>
</comment>
<protein>
    <submittedName>
        <fullName evidence="1">Uncharacterized protein</fullName>
    </submittedName>
</protein>
<dbReference type="EMBL" id="CM042011">
    <property type="protein sequence ID" value="KAI3764144.1"/>
    <property type="molecule type" value="Genomic_DNA"/>
</dbReference>
<evidence type="ECO:0000313" key="2">
    <source>
        <dbReference type="Proteomes" id="UP001055811"/>
    </source>
</evidence>
<name>A0ACB9EYW0_CICIN</name>
<sequence>MTVTKPFLFLDSTLDSTERDASAIRGEGTFRGPIRFQGNVLAAFERDVSAIRDEVMKAWCVTSQRIKGLVKGSSGYCFILYLIIDMATATFIVDRPL</sequence>
<reference evidence="1 2" key="2">
    <citation type="journal article" date="2022" name="Mol. Ecol. Resour.">
        <title>The genomes of chicory, endive, great burdock and yacon provide insights into Asteraceae paleo-polyploidization history and plant inulin production.</title>
        <authorList>
            <person name="Fan W."/>
            <person name="Wang S."/>
            <person name="Wang H."/>
            <person name="Wang A."/>
            <person name="Jiang F."/>
            <person name="Liu H."/>
            <person name="Zhao H."/>
            <person name="Xu D."/>
            <person name="Zhang Y."/>
        </authorList>
    </citation>
    <scope>NUCLEOTIDE SEQUENCE [LARGE SCALE GENOMIC DNA]</scope>
    <source>
        <strain evidence="2">cv. Punajuju</strain>
        <tissue evidence="1">Leaves</tissue>
    </source>
</reference>
<organism evidence="1 2">
    <name type="scientific">Cichorium intybus</name>
    <name type="common">Chicory</name>
    <dbReference type="NCBI Taxonomy" id="13427"/>
    <lineage>
        <taxon>Eukaryota</taxon>
        <taxon>Viridiplantae</taxon>
        <taxon>Streptophyta</taxon>
        <taxon>Embryophyta</taxon>
        <taxon>Tracheophyta</taxon>
        <taxon>Spermatophyta</taxon>
        <taxon>Magnoliopsida</taxon>
        <taxon>eudicotyledons</taxon>
        <taxon>Gunneridae</taxon>
        <taxon>Pentapetalae</taxon>
        <taxon>asterids</taxon>
        <taxon>campanulids</taxon>
        <taxon>Asterales</taxon>
        <taxon>Asteraceae</taxon>
        <taxon>Cichorioideae</taxon>
        <taxon>Cichorieae</taxon>
        <taxon>Cichoriinae</taxon>
        <taxon>Cichorium</taxon>
    </lineage>
</organism>
<gene>
    <name evidence="1" type="ORF">L2E82_14147</name>
</gene>
<reference evidence="2" key="1">
    <citation type="journal article" date="2022" name="Mol. Ecol. Resour.">
        <title>The genomes of chicory, endive, great burdock and yacon provide insights into Asteraceae palaeo-polyploidization history and plant inulin production.</title>
        <authorList>
            <person name="Fan W."/>
            <person name="Wang S."/>
            <person name="Wang H."/>
            <person name="Wang A."/>
            <person name="Jiang F."/>
            <person name="Liu H."/>
            <person name="Zhao H."/>
            <person name="Xu D."/>
            <person name="Zhang Y."/>
        </authorList>
    </citation>
    <scope>NUCLEOTIDE SEQUENCE [LARGE SCALE GENOMIC DNA]</scope>
    <source>
        <strain evidence="2">cv. Punajuju</strain>
    </source>
</reference>